<feature type="transmembrane region" description="Helical" evidence="1">
    <location>
        <begin position="12"/>
        <end position="37"/>
    </location>
</feature>
<feature type="transmembrane region" description="Helical" evidence="1">
    <location>
        <begin position="102"/>
        <end position="127"/>
    </location>
</feature>
<evidence type="ECO:0000256" key="1">
    <source>
        <dbReference type="SAM" id="Phobius"/>
    </source>
</evidence>
<dbReference type="GO" id="GO:0016020">
    <property type="term" value="C:membrane"/>
    <property type="evidence" value="ECO:0007669"/>
    <property type="project" value="InterPro"/>
</dbReference>
<dbReference type="InterPro" id="IPR000045">
    <property type="entry name" value="Prepilin_IV_endopep_pep"/>
</dbReference>
<organism evidence="3 4">
    <name type="scientific">[Clostridium] clostridioforme 90A8</name>
    <dbReference type="NCBI Taxonomy" id="999408"/>
    <lineage>
        <taxon>Bacteria</taxon>
        <taxon>Bacillati</taxon>
        <taxon>Bacillota</taxon>
        <taxon>Clostridia</taxon>
        <taxon>Lachnospirales</taxon>
        <taxon>Lachnospiraceae</taxon>
        <taxon>Enterocloster</taxon>
    </lineage>
</organism>
<dbReference type="PATRIC" id="fig|999408.3.peg.1565"/>
<dbReference type="Pfam" id="PF01478">
    <property type="entry name" value="Peptidase_A24"/>
    <property type="match status" value="1"/>
</dbReference>
<dbReference type="AlphaFoldDB" id="A0A0E2HD55"/>
<dbReference type="GO" id="GO:0004190">
    <property type="term" value="F:aspartic-type endopeptidase activity"/>
    <property type="evidence" value="ECO:0007669"/>
    <property type="project" value="InterPro"/>
</dbReference>
<proteinExistence type="predicted"/>
<comment type="caution">
    <text evidence="3">The sequence shown here is derived from an EMBL/GenBank/DDBJ whole genome shotgun (WGS) entry which is preliminary data.</text>
</comment>
<keyword evidence="1" id="KW-1133">Transmembrane helix</keyword>
<evidence type="ECO:0000259" key="2">
    <source>
        <dbReference type="Pfam" id="PF01478"/>
    </source>
</evidence>
<dbReference type="HOGENOM" id="CLU_057101_8_2_9"/>
<keyword evidence="1" id="KW-0812">Transmembrane</keyword>
<dbReference type="RefSeq" id="WP_002595347.1">
    <property type="nucleotide sequence ID" value="NZ_KB851009.1"/>
</dbReference>
<gene>
    <name evidence="3" type="ORF">HMPREF1090_01450</name>
</gene>
<evidence type="ECO:0000313" key="3">
    <source>
        <dbReference type="EMBL" id="ENZ17900.1"/>
    </source>
</evidence>
<reference evidence="3 4" key="1">
    <citation type="submission" date="2013-01" db="EMBL/GenBank/DDBJ databases">
        <title>The Genome Sequence of Clostridium clostridioforme 90A8.</title>
        <authorList>
            <consortium name="The Broad Institute Genome Sequencing Platform"/>
            <person name="Earl A."/>
            <person name="Ward D."/>
            <person name="Feldgarden M."/>
            <person name="Gevers D."/>
            <person name="Courvalin P."/>
            <person name="Lambert T."/>
            <person name="Walker B."/>
            <person name="Young S.K."/>
            <person name="Zeng Q."/>
            <person name="Gargeya S."/>
            <person name="Fitzgerald M."/>
            <person name="Haas B."/>
            <person name="Abouelleil A."/>
            <person name="Alvarado L."/>
            <person name="Arachchi H.M."/>
            <person name="Berlin A.M."/>
            <person name="Chapman S.B."/>
            <person name="Dewar J."/>
            <person name="Goldberg J."/>
            <person name="Griggs A."/>
            <person name="Gujja S."/>
            <person name="Hansen M."/>
            <person name="Howarth C."/>
            <person name="Imamovic A."/>
            <person name="Larimer J."/>
            <person name="McCowan C."/>
            <person name="Murphy C."/>
            <person name="Neiman D."/>
            <person name="Pearson M."/>
            <person name="Priest M."/>
            <person name="Roberts A."/>
            <person name="Saif S."/>
            <person name="Shea T."/>
            <person name="Sisk P."/>
            <person name="Sykes S."/>
            <person name="Wortman J."/>
            <person name="Nusbaum C."/>
            <person name="Birren B."/>
        </authorList>
    </citation>
    <scope>NUCLEOTIDE SEQUENCE [LARGE SCALE GENOMIC DNA]</scope>
    <source>
        <strain evidence="3 4">90A8</strain>
    </source>
</reference>
<dbReference type="Gene3D" id="1.20.120.1220">
    <property type="match status" value="1"/>
</dbReference>
<dbReference type="EMBL" id="AGYR01000012">
    <property type="protein sequence ID" value="ENZ17900.1"/>
    <property type="molecule type" value="Genomic_DNA"/>
</dbReference>
<accession>A0A0E2HD55</accession>
<feature type="transmembrane region" description="Helical" evidence="1">
    <location>
        <begin position="49"/>
        <end position="82"/>
    </location>
</feature>
<evidence type="ECO:0000313" key="4">
    <source>
        <dbReference type="Proteomes" id="UP000013085"/>
    </source>
</evidence>
<sequence length="164" mass="16715">MPDNPAALLAEATAAFFPVLIPVQAGLFLLLLLAVSFCDIRSREIPDSLQVAIAASTFLCFSPGNLLGILGALPYLVIALFFGGGHSIGGGDIKLAASTGLVLGLPASLAASMLGLTVFTVFGITCTCIGRLRGQKEKMAFPVGPFLAAGAAAGYFMKIGGLIL</sequence>
<feature type="transmembrane region" description="Helical" evidence="1">
    <location>
        <begin position="139"/>
        <end position="157"/>
    </location>
</feature>
<name>A0A0E2HD55_9FIRM</name>
<feature type="domain" description="Prepilin type IV endopeptidase peptidase" evidence="2">
    <location>
        <begin position="27"/>
        <end position="123"/>
    </location>
</feature>
<dbReference type="Proteomes" id="UP000013085">
    <property type="component" value="Unassembled WGS sequence"/>
</dbReference>
<keyword evidence="1" id="KW-0472">Membrane</keyword>
<protein>
    <recommendedName>
        <fullName evidence="2">Prepilin type IV endopeptidase peptidase domain-containing protein</fullName>
    </recommendedName>
</protein>